<name>A0ABW5KGR6_9SPHI</name>
<dbReference type="Gene3D" id="3.10.450.50">
    <property type="match status" value="1"/>
</dbReference>
<feature type="signal peptide" evidence="1">
    <location>
        <begin position="1"/>
        <end position="22"/>
    </location>
</feature>
<gene>
    <name evidence="2" type="ORF">ACFSR5_09995</name>
</gene>
<dbReference type="Proteomes" id="UP001597545">
    <property type="component" value="Unassembled WGS sequence"/>
</dbReference>
<dbReference type="InterPro" id="IPR032710">
    <property type="entry name" value="NTF2-like_dom_sf"/>
</dbReference>
<dbReference type="EMBL" id="JBHULR010000004">
    <property type="protein sequence ID" value="MFD2547972.1"/>
    <property type="molecule type" value="Genomic_DNA"/>
</dbReference>
<keyword evidence="1" id="KW-0732">Signal</keyword>
<evidence type="ECO:0000313" key="2">
    <source>
        <dbReference type="EMBL" id="MFD2547972.1"/>
    </source>
</evidence>
<dbReference type="RefSeq" id="WP_380903280.1">
    <property type="nucleotide sequence ID" value="NZ_JBHUEG010000001.1"/>
</dbReference>
<organism evidence="2 3">
    <name type="scientific">Sphingobacterium suaedae</name>
    <dbReference type="NCBI Taxonomy" id="1686402"/>
    <lineage>
        <taxon>Bacteria</taxon>
        <taxon>Pseudomonadati</taxon>
        <taxon>Bacteroidota</taxon>
        <taxon>Sphingobacteriia</taxon>
        <taxon>Sphingobacteriales</taxon>
        <taxon>Sphingobacteriaceae</taxon>
        <taxon>Sphingobacterium</taxon>
    </lineage>
</organism>
<dbReference type="SUPFAM" id="SSF54427">
    <property type="entry name" value="NTF2-like"/>
    <property type="match status" value="1"/>
</dbReference>
<dbReference type="InterPro" id="IPR039437">
    <property type="entry name" value="FrzH/put_lumazine-bd"/>
</dbReference>
<reference evidence="3" key="1">
    <citation type="journal article" date="2019" name="Int. J. Syst. Evol. Microbiol.">
        <title>The Global Catalogue of Microorganisms (GCM) 10K type strain sequencing project: providing services to taxonomists for standard genome sequencing and annotation.</title>
        <authorList>
            <consortium name="The Broad Institute Genomics Platform"/>
            <consortium name="The Broad Institute Genome Sequencing Center for Infectious Disease"/>
            <person name="Wu L."/>
            <person name="Ma J."/>
        </authorList>
    </citation>
    <scope>NUCLEOTIDE SEQUENCE [LARGE SCALE GENOMIC DNA]</scope>
    <source>
        <strain evidence="3">KCTC 42662</strain>
    </source>
</reference>
<feature type="chain" id="PRO_5047384205" evidence="1">
    <location>
        <begin position="23"/>
        <end position="141"/>
    </location>
</feature>
<keyword evidence="3" id="KW-1185">Reference proteome</keyword>
<protein>
    <submittedName>
        <fullName evidence="2">Nuclear transport factor 2 family protein</fullName>
    </submittedName>
</protein>
<evidence type="ECO:0000256" key="1">
    <source>
        <dbReference type="SAM" id="SignalP"/>
    </source>
</evidence>
<comment type="caution">
    <text evidence="2">The sequence shown here is derived from an EMBL/GenBank/DDBJ whole genome shotgun (WGS) entry which is preliminary data.</text>
</comment>
<evidence type="ECO:0000313" key="3">
    <source>
        <dbReference type="Proteomes" id="UP001597545"/>
    </source>
</evidence>
<dbReference type="Pfam" id="PF12893">
    <property type="entry name" value="Lumazine_bd_2"/>
    <property type="match status" value="1"/>
</dbReference>
<sequence>MKKTLTILAIAAFLTASFSSFAAENNSPVRHVISDKIIISYLDIVTVGNMDTHEYIFAADFEYFNTANGGRCYKKQYVDFLKAQQGVKHDCQTSYEILDQGGRICMAKATMKFKTFTRVDYITLTNDTAGWKVSKVVTTYP</sequence>
<accession>A0ABW5KGR6</accession>
<proteinExistence type="predicted"/>